<gene>
    <name evidence="3" type="ORF">MKW98_003724</name>
</gene>
<dbReference type="Pfam" id="PF22936">
    <property type="entry name" value="Pol_BBD"/>
    <property type="match status" value="1"/>
</dbReference>
<accession>A0AAD4XFF6</accession>
<evidence type="ECO:0000259" key="2">
    <source>
        <dbReference type="Pfam" id="PF22936"/>
    </source>
</evidence>
<name>A0AAD4XFF6_9MAGN</name>
<evidence type="ECO:0000313" key="3">
    <source>
        <dbReference type="EMBL" id="KAI3908079.1"/>
    </source>
</evidence>
<feature type="domain" description="Retrovirus-related Pol polyprotein from transposon TNT 1-94-like beta-barrel" evidence="2">
    <location>
        <begin position="67"/>
        <end position="94"/>
    </location>
</feature>
<dbReference type="AlphaFoldDB" id="A0AAD4XFF6"/>
<evidence type="ECO:0000313" key="4">
    <source>
        <dbReference type="Proteomes" id="UP001202328"/>
    </source>
</evidence>
<dbReference type="InterPro" id="IPR054722">
    <property type="entry name" value="PolX-like_BBD"/>
</dbReference>
<sequence>MRLQKDECAWCRDFGNWAKDFPKRKARERDNSKTEVNIAKGNEESDDASDFSLTVTPSACAITDGTWVLDTGATYHICPYRDLFSSFEELDGEIWILEFSDDDDLDVVPQQKKTRYEGEWLHNNMIQDHIRASCSW</sequence>
<keyword evidence="4" id="KW-1185">Reference proteome</keyword>
<dbReference type="Gene3D" id="4.10.60.10">
    <property type="entry name" value="Zinc finger, CCHC-type"/>
    <property type="match status" value="1"/>
</dbReference>
<dbReference type="EMBL" id="JAJJMB010010543">
    <property type="protein sequence ID" value="KAI3908079.1"/>
    <property type="molecule type" value="Genomic_DNA"/>
</dbReference>
<protein>
    <recommendedName>
        <fullName evidence="2">Retrovirus-related Pol polyprotein from transposon TNT 1-94-like beta-barrel domain-containing protein</fullName>
    </recommendedName>
</protein>
<feature type="region of interest" description="Disordered" evidence="1">
    <location>
        <begin position="25"/>
        <end position="50"/>
    </location>
</feature>
<dbReference type="Proteomes" id="UP001202328">
    <property type="component" value="Unassembled WGS sequence"/>
</dbReference>
<comment type="caution">
    <text evidence="3">The sequence shown here is derived from an EMBL/GenBank/DDBJ whole genome shotgun (WGS) entry which is preliminary data.</text>
</comment>
<evidence type="ECO:0000256" key="1">
    <source>
        <dbReference type="SAM" id="MobiDB-lite"/>
    </source>
</evidence>
<reference evidence="3" key="1">
    <citation type="submission" date="2022-04" db="EMBL/GenBank/DDBJ databases">
        <title>A functionally conserved STORR gene fusion in Papaver species that diverged 16.8 million years ago.</title>
        <authorList>
            <person name="Catania T."/>
        </authorList>
    </citation>
    <scope>NUCLEOTIDE SEQUENCE</scope>
    <source>
        <strain evidence="3">S-188037</strain>
    </source>
</reference>
<proteinExistence type="predicted"/>
<organism evidence="3 4">
    <name type="scientific">Papaver atlanticum</name>
    <dbReference type="NCBI Taxonomy" id="357466"/>
    <lineage>
        <taxon>Eukaryota</taxon>
        <taxon>Viridiplantae</taxon>
        <taxon>Streptophyta</taxon>
        <taxon>Embryophyta</taxon>
        <taxon>Tracheophyta</taxon>
        <taxon>Spermatophyta</taxon>
        <taxon>Magnoliopsida</taxon>
        <taxon>Ranunculales</taxon>
        <taxon>Papaveraceae</taxon>
        <taxon>Papaveroideae</taxon>
        <taxon>Papaver</taxon>
    </lineage>
</organism>